<dbReference type="Proteomes" id="UP000244855">
    <property type="component" value="Unassembled WGS sequence"/>
</dbReference>
<organism evidence="1 2">
    <name type="scientific">Periconia macrospinosa</name>
    <dbReference type="NCBI Taxonomy" id="97972"/>
    <lineage>
        <taxon>Eukaryota</taxon>
        <taxon>Fungi</taxon>
        <taxon>Dikarya</taxon>
        <taxon>Ascomycota</taxon>
        <taxon>Pezizomycotina</taxon>
        <taxon>Dothideomycetes</taxon>
        <taxon>Pleosporomycetidae</taxon>
        <taxon>Pleosporales</taxon>
        <taxon>Massarineae</taxon>
        <taxon>Periconiaceae</taxon>
        <taxon>Periconia</taxon>
    </lineage>
</organism>
<reference evidence="1 2" key="1">
    <citation type="journal article" date="2018" name="Sci. Rep.">
        <title>Comparative genomics provides insights into the lifestyle and reveals functional heterogeneity of dark septate endophytic fungi.</title>
        <authorList>
            <person name="Knapp D.G."/>
            <person name="Nemeth J.B."/>
            <person name="Barry K."/>
            <person name="Hainaut M."/>
            <person name="Henrissat B."/>
            <person name="Johnson J."/>
            <person name="Kuo A."/>
            <person name="Lim J.H.P."/>
            <person name="Lipzen A."/>
            <person name="Nolan M."/>
            <person name="Ohm R.A."/>
            <person name="Tamas L."/>
            <person name="Grigoriev I.V."/>
            <person name="Spatafora J.W."/>
            <person name="Nagy L.G."/>
            <person name="Kovacs G.M."/>
        </authorList>
    </citation>
    <scope>NUCLEOTIDE SEQUENCE [LARGE SCALE GENOMIC DNA]</scope>
    <source>
        <strain evidence="1 2">DSE2036</strain>
    </source>
</reference>
<dbReference type="EMBL" id="KZ805317">
    <property type="protein sequence ID" value="PVI04931.1"/>
    <property type="molecule type" value="Genomic_DNA"/>
</dbReference>
<gene>
    <name evidence="1" type="ORF">DM02DRAFT_651103</name>
</gene>
<name>A0A2V1E3A0_9PLEO</name>
<protein>
    <submittedName>
        <fullName evidence="1">Uncharacterized protein</fullName>
    </submittedName>
</protein>
<accession>A0A2V1E3A0</accession>
<evidence type="ECO:0000313" key="2">
    <source>
        <dbReference type="Proteomes" id="UP000244855"/>
    </source>
</evidence>
<dbReference type="AlphaFoldDB" id="A0A2V1E3A0"/>
<keyword evidence="2" id="KW-1185">Reference proteome</keyword>
<evidence type="ECO:0000313" key="1">
    <source>
        <dbReference type="EMBL" id="PVI04931.1"/>
    </source>
</evidence>
<sequence length="128" mass="14044">MPSVRITLTVLVLLILTLSLPVSLILISIYVPARTGADPQAHQPLKGLECATCADLCDDEDDIWEGGGEWKGTKEVCEAYDCLEEVPVGPGPGAVSFSFEFALGPFSFRWGNDDDDDDDDFWSDDDDW</sequence>
<proteinExistence type="predicted"/>